<dbReference type="Proteomes" id="UP001162131">
    <property type="component" value="Unassembled WGS sequence"/>
</dbReference>
<evidence type="ECO:0000313" key="3">
    <source>
        <dbReference type="EMBL" id="CAG9317357.1"/>
    </source>
</evidence>
<comment type="caution">
    <text evidence="3">The sequence shown here is derived from an EMBL/GenBank/DDBJ whole genome shotgun (WGS) entry which is preliminary data.</text>
</comment>
<dbReference type="AlphaFoldDB" id="A0AAU9IUM9"/>
<evidence type="ECO:0000256" key="1">
    <source>
        <dbReference type="SAM" id="MobiDB-lite"/>
    </source>
</evidence>
<organism evidence="3 4">
    <name type="scientific">Blepharisma stoltei</name>
    <dbReference type="NCBI Taxonomy" id="1481888"/>
    <lineage>
        <taxon>Eukaryota</taxon>
        <taxon>Sar</taxon>
        <taxon>Alveolata</taxon>
        <taxon>Ciliophora</taxon>
        <taxon>Postciliodesmatophora</taxon>
        <taxon>Heterotrichea</taxon>
        <taxon>Heterotrichida</taxon>
        <taxon>Blepharismidae</taxon>
        <taxon>Blepharisma</taxon>
    </lineage>
</organism>
<feature type="compositionally biased region" description="Basic and acidic residues" evidence="1">
    <location>
        <begin position="356"/>
        <end position="375"/>
    </location>
</feature>
<keyword evidence="2" id="KW-0472">Membrane</keyword>
<feature type="transmembrane region" description="Helical" evidence="2">
    <location>
        <begin position="150"/>
        <end position="173"/>
    </location>
</feature>
<feature type="compositionally biased region" description="Low complexity" evidence="1">
    <location>
        <begin position="198"/>
        <end position="212"/>
    </location>
</feature>
<accession>A0AAU9IUM9</accession>
<feature type="transmembrane region" description="Helical" evidence="2">
    <location>
        <begin position="118"/>
        <end position="138"/>
    </location>
</feature>
<keyword evidence="2" id="KW-1133">Transmembrane helix</keyword>
<feature type="compositionally biased region" description="Basic residues" evidence="1">
    <location>
        <begin position="333"/>
        <end position="343"/>
    </location>
</feature>
<keyword evidence="2" id="KW-0812">Transmembrane</keyword>
<reference evidence="3" key="1">
    <citation type="submission" date="2021-09" db="EMBL/GenBank/DDBJ databases">
        <authorList>
            <consortium name="AG Swart"/>
            <person name="Singh M."/>
            <person name="Singh A."/>
            <person name="Seah K."/>
            <person name="Emmerich C."/>
        </authorList>
    </citation>
    <scope>NUCLEOTIDE SEQUENCE</scope>
    <source>
        <strain evidence="3">ATCC30299</strain>
    </source>
</reference>
<keyword evidence="4" id="KW-1185">Reference proteome</keyword>
<feature type="region of interest" description="Disordered" evidence="1">
    <location>
        <begin position="182"/>
        <end position="428"/>
    </location>
</feature>
<feature type="transmembrane region" description="Helical" evidence="2">
    <location>
        <begin position="77"/>
        <end position="98"/>
    </location>
</feature>
<name>A0AAU9IUM9_9CILI</name>
<feature type="compositionally biased region" description="Basic and acidic residues" evidence="1">
    <location>
        <begin position="383"/>
        <end position="396"/>
    </location>
</feature>
<gene>
    <name evidence="3" type="ORF">BSTOLATCC_MIC18609</name>
</gene>
<feature type="compositionally biased region" description="Basic and acidic residues" evidence="1">
    <location>
        <begin position="406"/>
        <end position="415"/>
    </location>
</feature>
<feature type="compositionally biased region" description="Basic and acidic residues" evidence="1">
    <location>
        <begin position="306"/>
        <end position="315"/>
    </location>
</feature>
<proteinExistence type="predicted"/>
<protein>
    <submittedName>
        <fullName evidence="3">Uncharacterized protein</fullName>
    </submittedName>
</protein>
<dbReference type="EMBL" id="CAJZBQ010000018">
    <property type="protein sequence ID" value="CAG9317357.1"/>
    <property type="molecule type" value="Genomic_DNA"/>
</dbReference>
<evidence type="ECO:0000256" key="2">
    <source>
        <dbReference type="SAM" id="Phobius"/>
    </source>
</evidence>
<evidence type="ECO:0000313" key="4">
    <source>
        <dbReference type="Proteomes" id="UP001162131"/>
    </source>
</evidence>
<sequence length="528" mass="60343">MENQERQYFARPQPQNYIQQAPDGRFQYAPLGPLPNLPVPIQPMQQMQFAPISAPVMNPELYETKKLRDKWAKWVKVASYLMLIVGILDISVGLYSYASQDEHYESHQYQIKISTCDIIVKVIADTALIGASMLGLKASRKKDSVSARKYLRALMFLAIFLIVANLVYGFILVNEVKGAKDNNWEPDYYEGNDEPYDENNSSDPYEPSSNENSNEENFENKIQESHIPPPSHEGEEGSVPPHEAENFPSPPEDPQKDAHRPPCHKHPQNSNENDENLPNGEEHREHGNRHHQDEEKEKDHKKKHHHDEEVGDEGHKKKHHQNEDNGEEEREHDHHRKKDHKEKHHSEQNDEVDGNANHEKEEEHERSHHNREEGKNHHKGGCHKGDKEKGKHHQGEETSESESSQGEEHAENHETEESEDYNDGEEHNGEHYSFESMIVACTIINIICTLGLCGCYIGCAKKLYKNSKKFEVLASQNAPAPQNFIQPIMSQPVLNQPIGVQMRQFNAAPMGSMQYPSFAPVGSVVNPN</sequence>
<feature type="compositionally biased region" description="Basic and acidic residues" evidence="1">
    <location>
        <begin position="280"/>
        <end position="298"/>
    </location>
</feature>
<feature type="compositionally biased region" description="Acidic residues" evidence="1">
    <location>
        <begin position="187"/>
        <end position="197"/>
    </location>
</feature>
<feature type="transmembrane region" description="Helical" evidence="2">
    <location>
        <begin position="437"/>
        <end position="459"/>
    </location>
</feature>